<dbReference type="AlphaFoldDB" id="A0A7S2LTL7"/>
<proteinExistence type="predicted"/>
<reference evidence="1" key="1">
    <citation type="submission" date="2021-01" db="EMBL/GenBank/DDBJ databases">
        <authorList>
            <person name="Corre E."/>
            <person name="Pelletier E."/>
            <person name="Niang G."/>
            <person name="Scheremetjew M."/>
            <person name="Finn R."/>
            <person name="Kale V."/>
            <person name="Holt S."/>
            <person name="Cochrane G."/>
            <person name="Meng A."/>
            <person name="Brown T."/>
            <person name="Cohen L."/>
        </authorList>
    </citation>
    <scope>NUCLEOTIDE SEQUENCE</scope>
    <source>
        <strain evidence="1">B650</strain>
    </source>
</reference>
<accession>A0A7S2LTL7</accession>
<dbReference type="EMBL" id="HBGY01033802">
    <property type="protein sequence ID" value="CAD9614819.1"/>
    <property type="molecule type" value="Transcribed_RNA"/>
</dbReference>
<evidence type="ECO:0000313" key="1">
    <source>
        <dbReference type="EMBL" id="CAD9614819.1"/>
    </source>
</evidence>
<organism evidence="1">
    <name type="scientific">Leptocylindrus danicus</name>
    <dbReference type="NCBI Taxonomy" id="163516"/>
    <lineage>
        <taxon>Eukaryota</taxon>
        <taxon>Sar</taxon>
        <taxon>Stramenopiles</taxon>
        <taxon>Ochrophyta</taxon>
        <taxon>Bacillariophyta</taxon>
        <taxon>Coscinodiscophyceae</taxon>
        <taxon>Chaetocerotophycidae</taxon>
        <taxon>Leptocylindrales</taxon>
        <taxon>Leptocylindraceae</taxon>
        <taxon>Leptocylindrus</taxon>
    </lineage>
</organism>
<sequence>MLTSQSDIVYRATRELLVCIFVESVGCISSHYEVKCCIANEAILWLDQIDEIVLTDFVTLFEKAQKKGMHYIISASGTVKSQWKSKEAPLLCFSPFFIASFLSCFDDSTPPSPEFEALVSRVASYLLRYHLDALPLAMFIVQEYKSEGSNEIFLDLWHLTKEIVGCHASGRLKGGVNHVLSATNKLFKCSKASQAKDISNLSMISVEQERVKASALLELKQQIMTRIYSSDDGFISEMTIRQCLHHLYFLQTSNHSKNVDEVTRAFHDIIRSSLLFSLSVSLLVVIYCLPRVPLPLL</sequence>
<name>A0A7S2LTL7_9STRA</name>
<gene>
    <name evidence="1" type="ORF">LDAN0321_LOCUS21236</name>
</gene>
<protein>
    <submittedName>
        <fullName evidence="1">Uncharacterized protein</fullName>
    </submittedName>
</protein>